<dbReference type="GO" id="GO:0036104">
    <property type="term" value="P:Kdo2-lipid A biosynthetic process"/>
    <property type="evidence" value="ECO:0007669"/>
    <property type="project" value="UniProtKB-UniRule"/>
</dbReference>
<evidence type="ECO:0000256" key="9">
    <source>
        <dbReference type="HAMAP-Rule" id="MF_01942"/>
    </source>
</evidence>
<dbReference type="PIRSF" id="PIRSF026649">
    <property type="entry name" value="MsbB"/>
    <property type="match status" value="1"/>
</dbReference>
<comment type="pathway">
    <text evidence="9">Glycolipid biosynthesis; KDO(2)-lipid A biosynthesis; KDO(2)-lipid A from CMP-3-deoxy-D-manno-octulosonate and lipid IV(A): step 3/4.</text>
</comment>
<keyword evidence="5 9" id="KW-0448">Lipopolysaccharide biosynthesis</keyword>
<reference evidence="11" key="1">
    <citation type="journal article" date="2018" name="Front. Microbiol.">
        <title>Genome-Based Analysis Reveals the Taxonomy and Diversity of the Family Idiomarinaceae.</title>
        <authorList>
            <person name="Liu Y."/>
            <person name="Lai Q."/>
            <person name="Shao Z."/>
        </authorList>
    </citation>
    <scope>NUCLEOTIDE SEQUENCE [LARGE SCALE GENOMIC DNA]</scope>
    <source>
        <strain evidence="11">AIS</strain>
    </source>
</reference>
<dbReference type="EC" id="2.3.1.241" evidence="9"/>
<dbReference type="Pfam" id="PF03279">
    <property type="entry name" value="Lip_A_acyltrans"/>
    <property type="match status" value="1"/>
</dbReference>
<keyword evidence="2 9" id="KW-0997">Cell inner membrane</keyword>
<keyword evidence="11" id="KW-1185">Reference proteome</keyword>
<dbReference type="HAMAP" id="MF_01942">
    <property type="entry name" value="Lipid_A_LpxL_LpxP"/>
    <property type="match status" value="1"/>
</dbReference>
<dbReference type="PANTHER" id="PTHR30606">
    <property type="entry name" value="LIPID A BIOSYNTHESIS LAUROYL ACYLTRANSFERASE"/>
    <property type="match status" value="1"/>
</dbReference>
<gene>
    <name evidence="9" type="primary">lpxL</name>
    <name evidence="10" type="ORF">CWE13_12130</name>
</gene>
<dbReference type="GO" id="GO:0005886">
    <property type="term" value="C:plasma membrane"/>
    <property type="evidence" value="ECO:0007669"/>
    <property type="project" value="UniProtKB-SubCell"/>
</dbReference>
<comment type="subcellular location">
    <subcellularLocation>
        <location evidence="9">Cell inner membrane</location>
        <topology evidence="9">Single-pass membrane protein</topology>
    </subcellularLocation>
</comment>
<feature type="short sequence motif" description="HXXXXD motif" evidence="9">
    <location>
        <begin position="146"/>
        <end position="151"/>
    </location>
</feature>
<evidence type="ECO:0000256" key="2">
    <source>
        <dbReference type="ARBA" id="ARBA00022519"/>
    </source>
</evidence>
<evidence type="ECO:0000313" key="10">
    <source>
        <dbReference type="EMBL" id="RUO34368.1"/>
    </source>
</evidence>
<dbReference type="InterPro" id="IPR004960">
    <property type="entry name" value="LipA_acyltrans"/>
</dbReference>
<evidence type="ECO:0000256" key="3">
    <source>
        <dbReference type="ARBA" id="ARBA00022679"/>
    </source>
</evidence>
<evidence type="ECO:0000256" key="7">
    <source>
        <dbReference type="ARBA" id="ARBA00023136"/>
    </source>
</evidence>
<name>A0A432WKT8_9GAMM</name>
<organism evidence="10 11">
    <name type="scientific">Aliidiomarina shirensis</name>
    <dbReference type="NCBI Taxonomy" id="1048642"/>
    <lineage>
        <taxon>Bacteria</taxon>
        <taxon>Pseudomonadati</taxon>
        <taxon>Pseudomonadota</taxon>
        <taxon>Gammaproteobacteria</taxon>
        <taxon>Alteromonadales</taxon>
        <taxon>Idiomarinaceae</taxon>
        <taxon>Aliidiomarina</taxon>
    </lineage>
</organism>
<evidence type="ECO:0000313" key="11">
    <source>
        <dbReference type="Proteomes" id="UP000286934"/>
    </source>
</evidence>
<comment type="function">
    <text evidence="9">Catalyzes the transfer of an acyl chain from an acyl-[acyl-carrier-protein] (ACP) to a Kdo(2)-lipid IV(A) to form a Kdo(2)-(acyl)-lipid IV(A).</text>
</comment>
<dbReference type="UniPathway" id="UPA00030"/>
<dbReference type="GO" id="GO:0009103">
    <property type="term" value="P:lipopolysaccharide biosynthetic process"/>
    <property type="evidence" value="ECO:0007669"/>
    <property type="project" value="UniProtKB-UniRule"/>
</dbReference>
<dbReference type="GO" id="GO:0008913">
    <property type="term" value="F:Kdo2-lipid IVA acyltransferase activity"/>
    <property type="evidence" value="ECO:0007669"/>
    <property type="project" value="UniProtKB-EC"/>
</dbReference>
<keyword evidence="7 9" id="KW-0472">Membrane</keyword>
<dbReference type="UniPathway" id="UPA00360">
    <property type="reaction ID" value="UER00485"/>
</dbReference>
<comment type="catalytic activity">
    <reaction evidence="9">
        <text>an alpha-Kdo-(2-&gt;4)-alpha-Kdo-(2-&gt;6)-lipid IVA + a fatty acyl-[ACP] = an alpha-Kdo-(2-&gt;4)-alpha-Kdo-(2-&gt;6)-(acyl)-lipid IVA + holo-[ACP]</text>
        <dbReference type="Rhea" id="RHEA:69396"/>
        <dbReference type="Rhea" id="RHEA-COMP:9685"/>
        <dbReference type="Rhea" id="RHEA-COMP:14125"/>
        <dbReference type="ChEBI" id="CHEBI:64479"/>
        <dbReference type="ChEBI" id="CHEBI:138651"/>
        <dbReference type="ChEBI" id="CHEBI:176429"/>
        <dbReference type="ChEBI" id="CHEBI:176430"/>
        <dbReference type="EC" id="2.3.1.241"/>
    </reaction>
</comment>
<evidence type="ECO:0000256" key="8">
    <source>
        <dbReference type="ARBA" id="ARBA00023315"/>
    </source>
</evidence>
<comment type="caution">
    <text evidence="10">The sequence shown here is derived from an EMBL/GenBank/DDBJ whole genome shotgun (WGS) entry which is preliminary data.</text>
</comment>
<dbReference type="GO" id="GO:0009245">
    <property type="term" value="P:lipid A biosynthetic process"/>
    <property type="evidence" value="ECO:0007669"/>
    <property type="project" value="InterPro"/>
</dbReference>
<dbReference type="AlphaFoldDB" id="A0A432WKT8"/>
<comment type="pathway">
    <text evidence="9">Bacterial outer membrane biogenesis; lipopolysaccharide biosynthesis.</text>
</comment>
<keyword evidence="8 9" id="KW-0012">Acyltransferase</keyword>
<dbReference type="Proteomes" id="UP000286934">
    <property type="component" value="Unassembled WGS sequence"/>
</dbReference>
<sequence length="322" mass="37220">MTKPTTDKTNAAEHSVELPRFRAYFLHPKFWGTWLMVGVLYLISWLPFRLQLWMGKGLGKLLFKLMPKRVKVARRNLELVFPERSAAEREQMLHENFANNGIALFETGMAWWWPNWRMKRKLAVEGTELLDQADAEGKGVFLVLFHFLSLEVHARMFGLVRPAVGLYRPHNNALMEYLQTKGRNRSNKYMIRKKDVRGMLNALNTGEVCGYLPDQDYGRNRSVYVPFFAVPDAATTTGTTIFAAGANCKTLITTIERLPGAKGYKLRIMPPQQPIPSGDETEDARRINKEVERAVNQCPEAYMWVHRRFKTRPDESMPSYYK</sequence>
<proteinExistence type="inferred from homology"/>
<accession>A0A432WKT8</accession>
<keyword evidence="4 9" id="KW-0812">Transmembrane</keyword>
<keyword evidence="3 9" id="KW-0808">Transferase</keyword>
<evidence type="ECO:0000256" key="1">
    <source>
        <dbReference type="ARBA" id="ARBA00022475"/>
    </source>
</evidence>
<keyword evidence="6 9" id="KW-1133">Transmembrane helix</keyword>
<evidence type="ECO:0000256" key="4">
    <source>
        <dbReference type="ARBA" id="ARBA00022692"/>
    </source>
</evidence>
<dbReference type="RefSeq" id="WP_126808944.1">
    <property type="nucleotide sequence ID" value="NZ_PIPP01000007.1"/>
</dbReference>
<dbReference type="NCBIfam" id="TIGR02207">
    <property type="entry name" value="lipid_A_htrB"/>
    <property type="match status" value="1"/>
</dbReference>
<feature type="transmembrane region" description="Helical" evidence="9">
    <location>
        <begin position="30"/>
        <end position="48"/>
    </location>
</feature>
<keyword evidence="1 9" id="KW-1003">Cell membrane</keyword>
<evidence type="ECO:0000256" key="6">
    <source>
        <dbReference type="ARBA" id="ARBA00022989"/>
    </source>
</evidence>
<dbReference type="PANTHER" id="PTHR30606:SF9">
    <property type="entry name" value="LIPID A BIOSYNTHESIS LAUROYLTRANSFERASE"/>
    <property type="match status" value="1"/>
</dbReference>
<comment type="similarity">
    <text evidence="9">Belongs to the LpxL/LpxM/LpxP family.</text>
</comment>
<dbReference type="CDD" id="cd07984">
    <property type="entry name" value="LPLAT_LABLAT-like"/>
    <property type="match status" value="1"/>
</dbReference>
<dbReference type="OrthoDB" id="9803456at2"/>
<protein>
    <recommendedName>
        <fullName evidence="9">Lipid A biosynthesis acyltransferase</fullName>
        <ecNumber evidence="9">2.3.1.241</ecNumber>
    </recommendedName>
    <alternativeName>
        <fullName evidence="9">Kdo(2)-lipid IV(A) acyltransferase</fullName>
    </alternativeName>
</protein>
<evidence type="ECO:0000256" key="5">
    <source>
        <dbReference type="ARBA" id="ARBA00022985"/>
    </source>
</evidence>
<dbReference type="EMBL" id="PIPP01000007">
    <property type="protein sequence ID" value="RUO34368.1"/>
    <property type="molecule type" value="Genomic_DNA"/>
</dbReference>
<dbReference type="InterPro" id="IPR011920">
    <property type="entry name" value="Lipid_A_LpxL_LpxP"/>
</dbReference>